<dbReference type="EMBL" id="CP084506">
    <property type="protein sequence ID" value="UCP99189.1"/>
    <property type="molecule type" value="Genomic_DNA"/>
</dbReference>
<evidence type="ECO:0000313" key="2">
    <source>
        <dbReference type="Proteomes" id="UP000245918"/>
    </source>
</evidence>
<dbReference type="Proteomes" id="UP000245918">
    <property type="component" value="Chromosome"/>
</dbReference>
<sequence length="682" mass="75966">MASVTDTTGSRKILVTCALPYANGSIHLGHMLEHIQADVWVRYQRMRGNQVHFICADDAHGTPIMLKAQQMGIAPEQMIADVSREHQHDFADFQISYDNYHSTHSEENRQLASLIYTRLKENGFIKNRTISQLYDPEKGMFLPDRFVKGTCPKCQSADQYGDNCEVCGATYSPTELINPKSVVSGATPILRESEHFFFDLPAFGAMLQAWTRSGALQEQVANKMQEWFESGLQQWDITRDAPYFGFEIPDAPGKYFYVWLDAPIGYMGSFKNLCDKRGDLSFDAYWSKESDAELYHFIGKDIVYFHSLFWPAMLEGSGFRKPSNVFVHGYVTVNGAKMSKSRGTFIQARTYLNHLDPDCLRYYYAAKLSARIDDIDLNLEDFVQRVNADIVNKVVNLASRNAGFITKRFAGQLSTTLADPALYQTFVDAATEIAQAYEARESGKAIREIMALADLANRYVDEQAPWVVAKQEGRDADLQAICTMGLNLFRVLMTYLKPVLPALSARSEAFLNSELQWDAIATPLLGHQVNPFKALFNRIEMAKVEAMIEEGKQAAAAAAKPALSGPLADDPIQDTITFDDFAKVDMRIAQIVSADLVEGSDKLLKLQLDLGGELRQVFSGIRSAYPDPQALVGRLTVMVANLAPRKMRFGISEGMVMAAGPGGKDIFLLSPDCGAQPGQQVK</sequence>
<evidence type="ECO:0000313" key="1">
    <source>
        <dbReference type="EMBL" id="UCP99189.1"/>
    </source>
</evidence>
<proteinExistence type="predicted"/>
<name>A0AC61TF98_EDWTA</name>
<organism evidence="1 2">
    <name type="scientific">Edwardsiella tarda ATCC 15947 = NBRC 105688</name>
    <dbReference type="NCBI Taxonomy" id="667121"/>
    <lineage>
        <taxon>Bacteria</taxon>
        <taxon>Pseudomonadati</taxon>
        <taxon>Pseudomonadota</taxon>
        <taxon>Gammaproteobacteria</taxon>
        <taxon>Enterobacterales</taxon>
        <taxon>Hafniaceae</taxon>
        <taxon>Edwardsiella</taxon>
    </lineage>
</organism>
<keyword evidence="1" id="KW-0436">Ligase</keyword>
<reference evidence="1" key="1">
    <citation type="submission" date="2021-09" db="EMBL/GenBank/DDBJ databases">
        <title>Comparative genomics of Edwardsiella genus reveals species-based diversity.</title>
        <authorList>
            <person name="Tekedar H.C."/>
            <person name="Kumru S."/>
            <person name="Waldbieser G.C."/>
            <person name="Reichley S.R."/>
            <person name="Lawrence M.L."/>
            <person name="Griffin M.J."/>
        </authorList>
    </citation>
    <scope>NUCLEOTIDE SEQUENCE</scope>
    <source>
        <strain evidence="1">ATCC 15947</strain>
    </source>
</reference>
<protein>
    <submittedName>
        <fullName evidence="1">Methionine--tRNA ligase</fullName>
        <ecNumber evidence="1">6.1.1.10</ecNumber>
    </submittedName>
</protein>
<accession>A0AC61TF98</accession>
<gene>
    <name evidence="1" type="primary">metG</name>
    <name evidence="1" type="ORF">DCL27_10920</name>
</gene>
<dbReference type="EC" id="6.1.1.10" evidence="1"/>
<keyword evidence="2" id="KW-1185">Reference proteome</keyword>